<evidence type="ECO:0000256" key="1">
    <source>
        <dbReference type="SAM" id="MobiDB-lite"/>
    </source>
</evidence>
<evidence type="ECO:0000313" key="2">
    <source>
        <dbReference type="EMBL" id="MFC7257220.1"/>
    </source>
</evidence>
<dbReference type="EMBL" id="JBHTAT010000004">
    <property type="protein sequence ID" value="MFC7257220.1"/>
    <property type="molecule type" value="Genomic_DNA"/>
</dbReference>
<dbReference type="Proteomes" id="UP001596434">
    <property type="component" value="Unassembled WGS sequence"/>
</dbReference>
<dbReference type="AlphaFoldDB" id="A0ABD6A3D9"/>
<proteinExistence type="predicted"/>
<dbReference type="GeneID" id="96955515"/>
<sequence>MVRIVEDVQPGWHRILFVPADIGDILGLNSVWLEPLGSIAGFADGFGGGGDVEHPGRPSARRLVDPSTVSDVGTPGEPHANGDMSGCCLDDRLRTTLG</sequence>
<comment type="caution">
    <text evidence="2">The sequence shown here is derived from an EMBL/GenBank/DDBJ whole genome shotgun (WGS) entry which is preliminary data.</text>
</comment>
<evidence type="ECO:0000313" key="3">
    <source>
        <dbReference type="Proteomes" id="UP001596434"/>
    </source>
</evidence>
<dbReference type="RefSeq" id="WP_379706978.1">
    <property type="nucleotide sequence ID" value="NZ_JBHTAT010000004.1"/>
</dbReference>
<name>A0ABD6A3D9_9EURY</name>
<accession>A0ABD6A3D9</accession>
<organism evidence="2 3">
    <name type="scientific">Haloplanus litoreus</name>
    <dbReference type="NCBI Taxonomy" id="767515"/>
    <lineage>
        <taxon>Archaea</taxon>
        <taxon>Methanobacteriati</taxon>
        <taxon>Methanobacteriota</taxon>
        <taxon>Stenosarchaea group</taxon>
        <taxon>Halobacteria</taxon>
        <taxon>Halobacteriales</taxon>
        <taxon>Haloferacaceae</taxon>
        <taxon>Haloplanus</taxon>
    </lineage>
</organism>
<feature type="region of interest" description="Disordered" evidence="1">
    <location>
        <begin position="50"/>
        <end position="87"/>
    </location>
</feature>
<gene>
    <name evidence="2" type="ORF">ACFQKE_18335</name>
</gene>
<protein>
    <submittedName>
        <fullName evidence="2">Uncharacterized protein</fullName>
    </submittedName>
</protein>
<reference evidence="2 3" key="1">
    <citation type="journal article" date="2019" name="Int. J. Syst. Evol. Microbiol.">
        <title>The Global Catalogue of Microorganisms (GCM) 10K type strain sequencing project: providing services to taxonomists for standard genome sequencing and annotation.</title>
        <authorList>
            <consortium name="The Broad Institute Genomics Platform"/>
            <consortium name="The Broad Institute Genome Sequencing Center for Infectious Disease"/>
            <person name="Wu L."/>
            <person name="Ma J."/>
        </authorList>
    </citation>
    <scope>NUCLEOTIDE SEQUENCE [LARGE SCALE GENOMIC DNA]</scope>
    <source>
        <strain evidence="2 3">GX21</strain>
    </source>
</reference>
<keyword evidence="3" id="KW-1185">Reference proteome</keyword>